<dbReference type="EMBL" id="VSWD01000002">
    <property type="protein sequence ID" value="KAK3107756.1"/>
    <property type="molecule type" value="Genomic_DNA"/>
</dbReference>
<dbReference type="GO" id="GO:0008061">
    <property type="term" value="F:chitin binding"/>
    <property type="evidence" value="ECO:0007669"/>
    <property type="project" value="InterPro"/>
</dbReference>
<proteinExistence type="predicted"/>
<dbReference type="Proteomes" id="UP001186944">
    <property type="component" value="Unassembled WGS sequence"/>
</dbReference>
<dbReference type="GO" id="GO:0005576">
    <property type="term" value="C:extracellular region"/>
    <property type="evidence" value="ECO:0007669"/>
    <property type="project" value="InterPro"/>
</dbReference>
<dbReference type="SUPFAM" id="SSF57625">
    <property type="entry name" value="Invertebrate chitin-binding proteins"/>
    <property type="match status" value="1"/>
</dbReference>
<protein>
    <recommendedName>
        <fullName evidence="1">Chitin-binding type-2 domain-containing protein</fullName>
    </recommendedName>
</protein>
<accession>A0AA88YMB5</accession>
<name>A0AA88YMB5_PINIB</name>
<feature type="domain" description="Chitin-binding type-2" evidence="1">
    <location>
        <begin position="5"/>
        <end position="60"/>
    </location>
</feature>
<reference evidence="2" key="1">
    <citation type="submission" date="2019-08" db="EMBL/GenBank/DDBJ databases">
        <title>The improved chromosome-level genome for the pearl oyster Pinctada fucata martensii using PacBio sequencing and Hi-C.</title>
        <authorList>
            <person name="Zheng Z."/>
        </authorList>
    </citation>
    <scope>NUCLEOTIDE SEQUENCE</scope>
    <source>
        <strain evidence="2">ZZ-2019</strain>
        <tissue evidence="2">Adductor muscle</tissue>
    </source>
</reference>
<evidence type="ECO:0000313" key="3">
    <source>
        <dbReference type="Proteomes" id="UP001186944"/>
    </source>
</evidence>
<dbReference type="InterPro" id="IPR036508">
    <property type="entry name" value="Chitin-bd_dom_sf"/>
</dbReference>
<gene>
    <name evidence="2" type="ORF">FSP39_021594</name>
</gene>
<dbReference type="InterPro" id="IPR002557">
    <property type="entry name" value="Chitin-bd_dom"/>
</dbReference>
<dbReference type="Gene3D" id="2.170.140.10">
    <property type="entry name" value="Chitin binding domain"/>
    <property type="match status" value="1"/>
</dbReference>
<dbReference type="PROSITE" id="PS50940">
    <property type="entry name" value="CHIT_BIND_II"/>
    <property type="match status" value="1"/>
</dbReference>
<dbReference type="AlphaFoldDB" id="A0AA88YMB5"/>
<keyword evidence="3" id="KW-1185">Reference proteome</keyword>
<comment type="caution">
    <text evidence="2">The sequence shown here is derived from an EMBL/GenBank/DDBJ whole genome shotgun (WGS) entry which is preliminary data.</text>
</comment>
<evidence type="ECO:0000259" key="1">
    <source>
        <dbReference type="PROSITE" id="PS50940"/>
    </source>
</evidence>
<dbReference type="Pfam" id="PF01607">
    <property type="entry name" value="CBM_14"/>
    <property type="match status" value="1"/>
</dbReference>
<sequence length="68" mass="7533">CVGRVADCKILPNGDFQTCGDCHFYASCSEGYIYVRPCPVSLVFDSIAQRCLYTSSTCIHKPPIIGRR</sequence>
<organism evidence="2 3">
    <name type="scientific">Pinctada imbricata</name>
    <name type="common">Atlantic pearl-oyster</name>
    <name type="synonym">Pinctada martensii</name>
    <dbReference type="NCBI Taxonomy" id="66713"/>
    <lineage>
        <taxon>Eukaryota</taxon>
        <taxon>Metazoa</taxon>
        <taxon>Spiralia</taxon>
        <taxon>Lophotrochozoa</taxon>
        <taxon>Mollusca</taxon>
        <taxon>Bivalvia</taxon>
        <taxon>Autobranchia</taxon>
        <taxon>Pteriomorphia</taxon>
        <taxon>Pterioida</taxon>
        <taxon>Pterioidea</taxon>
        <taxon>Pteriidae</taxon>
        <taxon>Pinctada</taxon>
    </lineage>
</organism>
<feature type="non-terminal residue" evidence="2">
    <location>
        <position position="1"/>
    </location>
</feature>
<evidence type="ECO:0000313" key="2">
    <source>
        <dbReference type="EMBL" id="KAK3107756.1"/>
    </source>
</evidence>